<reference evidence="2" key="1">
    <citation type="submission" date="2021-06" db="EMBL/GenBank/DDBJ databases">
        <authorList>
            <person name="Kallberg Y."/>
            <person name="Tangrot J."/>
            <person name="Rosling A."/>
        </authorList>
    </citation>
    <scope>NUCLEOTIDE SEQUENCE</scope>
    <source>
        <strain evidence="2">AZ414A</strain>
    </source>
</reference>
<dbReference type="OrthoDB" id="10599227at2759"/>
<feature type="compositionally biased region" description="Low complexity" evidence="1">
    <location>
        <begin position="18"/>
        <end position="29"/>
    </location>
</feature>
<evidence type="ECO:0000313" key="2">
    <source>
        <dbReference type="EMBL" id="CAG8505505.1"/>
    </source>
</evidence>
<proteinExistence type="predicted"/>
<feature type="compositionally biased region" description="Basic and acidic residues" evidence="1">
    <location>
        <begin position="8"/>
        <end position="17"/>
    </location>
</feature>
<dbReference type="Proteomes" id="UP000789706">
    <property type="component" value="Unassembled WGS sequence"/>
</dbReference>
<dbReference type="EMBL" id="CAJVPK010000403">
    <property type="protein sequence ID" value="CAG8505505.1"/>
    <property type="molecule type" value="Genomic_DNA"/>
</dbReference>
<accession>A0A9N9F2W6</accession>
<evidence type="ECO:0000313" key="3">
    <source>
        <dbReference type="Proteomes" id="UP000789706"/>
    </source>
</evidence>
<evidence type="ECO:0000256" key="1">
    <source>
        <dbReference type="SAM" id="MobiDB-lite"/>
    </source>
</evidence>
<gene>
    <name evidence="2" type="ORF">DEBURN_LOCUS4902</name>
</gene>
<comment type="caution">
    <text evidence="2">The sequence shown here is derived from an EMBL/GenBank/DDBJ whole genome shotgun (WGS) entry which is preliminary data.</text>
</comment>
<sequence>MGGNSPSHDGDSRRESNKNNSNRSSNNPSELKTFPNYYNSSNNKMGYYTDHSERRRENNVNSTFNNSSKSNTPTSSTITSPNYAESIEIPCYDPTIKPGPWEFQKSDCRKVNCGLMLTNIKNIPSLGISVFSDQNDSYHNW</sequence>
<keyword evidence="3" id="KW-1185">Reference proteome</keyword>
<organism evidence="2 3">
    <name type="scientific">Diversispora eburnea</name>
    <dbReference type="NCBI Taxonomy" id="1213867"/>
    <lineage>
        <taxon>Eukaryota</taxon>
        <taxon>Fungi</taxon>
        <taxon>Fungi incertae sedis</taxon>
        <taxon>Mucoromycota</taxon>
        <taxon>Glomeromycotina</taxon>
        <taxon>Glomeromycetes</taxon>
        <taxon>Diversisporales</taxon>
        <taxon>Diversisporaceae</taxon>
        <taxon>Diversispora</taxon>
    </lineage>
</organism>
<protein>
    <submittedName>
        <fullName evidence="2">11225_t:CDS:1</fullName>
    </submittedName>
</protein>
<feature type="region of interest" description="Disordered" evidence="1">
    <location>
        <begin position="1"/>
        <end position="83"/>
    </location>
</feature>
<feature type="compositionally biased region" description="Low complexity" evidence="1">
    <location>
        <begin position="59"/>
        <end position="82"/>
    </location>
</feature>
<name>A0A9N9F2W6_9GLOM</name>
<dbReference type="AlphaFoldDB" id="A0A9N9F2W6"/>